<comment type="caution">
    <text evidence="11">The sequence shown here is derived from an EMBL/GenBank/DDBJ whole genome shotgun (WGS) entry which is preliminary data.</text>
</comment>
<keyword evidence="5 11" id="KW-0067">ATP-binding</keyword>
<dbReference type="GO" id="GO:0034040">
    <property type="term" value="F:ATPase-coupled lipid transmembrane transporter activity"/>
    <property type="evidence" value="ECO:0007669"/>
    <property type="project" value="TreeGrafter"/>
</dbReference>
<dbReference type="GO" id="GO:0005737">
    <property type="term" value="C:cytoplasm"/>
    <property type="evidence" value="ECO:0007669"/>
    <property type="project" value="UniProtKB-ARBA"/>
</dbReference>
<evidence type="ECO:0000256" key="5">
    <source>
        <dbReference type="ARBA" id="ARBA00022840"/>
    </source>
</evidence>
<dbReference type="Gene3D" id="3.40.50.300">
    <property type="entry name" value="P-loop containing nucleotide triphosphate hydrolases"/>
    <property type="match status" value="1"/>
</dbReference>
<dbReference type="RefSeq" id="WP_317940333.1">
    <property type="nucleotide sequence ID" value="NZ_JAUBDJ010000002.1"/>
</dbReference>
<dbReference type="InterPro" id="IPR003439">
    <property type="entry name" value="ABC_transporter-like_ATP-bd"/>
</dbReference>
<dbReference type="GO" id="GO:0005524">
    <property type="term" value="F:ATP binding"/>
    <property type="evidence" value="ECO:0007669"/>
    <property type="project" value="UniProtKB-KW"/>
</dbReference>
<keyword evidence="4" id="KW-0547">Nucleotide-binding</keyword>
<reference evidence="11 12" key="1">
    <citation type="submission" date="2023-06" db="EMBL/GenBank/DDBJ databases">
        <title>Sporosarcina sp. nov., isolated from Korean traditional fermented seafood 'Jeotgal'.</title>
        <authorList>
            <person name="Yang A.I."/>
            <person name="Shin N.-R."/>
        </authorList>
    </citation>
    <scope>NUCLEOTIDE SEQUENCE [LARGE SCALE GENOMIC DNA]</scope>
    <source>
        <strain evidence="11 12">KCTC43456</strain>
    </source>
</reference>
<evidence type="ECO:0000256" key="6">
    <source>
        <dbReference type="ARBA" id="ARBA00022989"/>
    </source>
</evidence>
<dbReference type="SUPFAM" id="SSF52540">
    <property type="entry name" value="P-loop containing nucleoside triphosphate hydrolases"/>
    <property type="match status" value="1"/>
</dbReference>
<evidence type="ECO:0000313" key="11">
    <source>
        <dbReference type="EMBL" id="MDW0116264.1"/>
    </source>
</evidence>
<dbReference type="InterPro" id="IPR011527">
    <property type="entry name" value="ABC1_TM_dom"/>
</dbReference>
<dbReference type="PANTHER" id="PTHR24221:SF654">
    <property type="entry name" value="ATP-BINDING CASSETTE SUB-FAMILY B MEMBER 6"/>
    <property type="match status" value="1"/>
</dbReference>
<comment type="subcellular location">
    <subcellularLocation>
        <location evidence="1">Cell membrane</location>
        <topology evidence="1">Multi-pass membrane protein</topology>
    </subcellularLocation>
</comment>
<evidence type="ECO:0000256" key="7">
    <source>
        <dbReference type="ARBA" id="ARBA00023136"/>
    </source>
</evidence>
<organism evidence="11 12">
    <name type="scientific">Sporosarcina thermotolerans</name>
    <dbReference type="NCBI Taxonomy" id="633404"/>
    <lineage>
        <taxon>Bacteria</taxon>
        <taxon>Bacillati</taxon>
        <taxon>Bacillota</taxon>
        <taxon>Bacilli</taxon>
        <taxon>Bacillales</taxon>
        <taxon>Caryophanaceae</taxon>
        <taxon>Sporosarcina</taxon>
    </lineage>
</organism>
<dbReference type="PROSITE" id="PS50929">
    <property type="entry name" value="ABC_TM1F"/>
    <property type="match status" value="1"/>
</dbReference>
<dbReference type="InterPro" id="IPR039421">
    <property type="entry name" value="Type_1_exporter"/>
</dbReference>
<evidence type="ECO:0000256" key="4">
    <source>
        <dbReference type="ARBA" id="ARBA00022741"/>
    </source>
</evidence>
<evidence type="ECO:0000256" key="2">
    <source>
        <dbReference type="ARBA" id="ARBA00022448"/>
    </source>
</evidence>
<evidence type="ECO:0000259" key="9">
    <source>
        <dbReference type="PROSITE" id="PS50893"/>
    </source>
</evidence>
<dbReference type="EMBL" id="JAUBDJ010000002">
    <property type="protein sequence ID" value="MDW0116264.1"/>
    <property type="molecule type" value="Genomic_DNA"/>
</dbReference>
<dbReference type="InterPro" id="IPR003593">
    <property type="entry name" value="AAA+_ATPase"/>
</dbReference>
<dbReference type="Proteomes" id="UP001271648">
    <property type="component" value="Unassembled WGS sequence"/>
</dbReference>
<feature type="transmembrane region" description="Helical" evidence="8">
    <location>
        <begin position="70"/>
        <end position="93"/>
    </location>
</feature>
<dbReference type="InterPro" id="IPR017871">
    <property type="entry name" value="ABC_transporter-like_CS"/>
</dbReference>
<feature type="transmembrane region" description="Helical" evidence="8">
    <location>
        <begin position="149"/>
        <end position="174"/>
    </location>
</feature>
<evidence type="ECO:0000256" key="1">
    <source>
        <dbReference type="ARBA" id="ARBA00004651"/>
    </source>
</evidence>
<evidence type="ECO:0000256" key="3">
    <source>
        <dbReference type="ARBA" id="ARBA00022692"/>
    </source>
</evidence>
<dbReference type="Gene3D" id="1.20.1560.10">
    <property type="entry name" value="ABC transporter type 1, transmembrane domain"/>
    <property type="match status" value="1"/>
</dbReference>
<dbReference type="PANTHER" id="PTHR24221">
    <property type="entry name" value="ATP-BINDING CASSETTE SUB-FAMILY B"/>
    <property type="match status" value="1"/>
</dbReference>
<dbReference type="PROSITE" id="PS50893">
    <property type="entry name" value="ABC_TRANSPORTER_2"/>
    <property type="match status" value="1"/>
</dbReference>
<dbReference type="GO" id="GO:0016887">
    <property type="term" value="F:ATP hydrolysis activity"/>
    <property type="evidence" value="ECO:0007669"/>
    <property type="project" value="InterPro"/>
</dbReference>
<protein>
    <submittedName>
        <fullName evidence="11">ABC transporter ATP-binding protein</fullName>
    </submittedName>
</protein>
<dbReference type="SMART" id="SM00382">
    <property type="entry name" value="AAA"/>
    <property type="match status" value="1"/>
</dbReference>
<evidence type="ECO:0000313" key="12">
    <source>
        <dbReference type="Proteomes" id="UP001271648"/>
    </source>
</evidence>
<evidence type="ECO:0000259" key="10">
    <source>
        <dbReference type="PROSITE" id="PS50929"/>
    </source>
</evidence>
<keyword evidence="2" id="KW-0813">Transport</keyword>
<feature type="transmembrane region" description="Helical" evidence="8">
    <location>
        <begin position="180"/>
        <end position="197"/>
    </location>
</feature>
<accession>A0AAW9A5S7</accession>
<dbReference type="SUPFAM" id="SSF90123">
    <property type="entry name" value="ABC transporter transmembrane region"/>
    <property type="match status" value="1"/>
</dbReference>
<dbReference type="GO" id="GO:0140359">
    <property type="term" value="F:ABC-type transporter activity"/>
    <property type="evidence" value="ECO:0007669"/>
    <property type="project" value="InterPro"/>
</dbReference>
<feature type="domain" description="ABC transporter" evidence="9">
    <location>
        <begin position="356"/>
        <end position="592"/>
    </location>
</feature>
<keyword evidence="7 8" id="KW-0472">Membrane</keyword>
<feature type="transmembrane region" description="Helical" evidence="8">
    <location>
        <begin position="264"/>
        <end position="282"/>
    </location>
</feature>
<dbReference type="AlphaFoldDB" id="A0AAW9A5S7"/>
<evidence type="ECO:0000256" key="8">
    <source>
        <dbReference type="SAM" id="Phobius"/>
    </source>
</evidence>
<name>A0AAW9A5S7_9BACL</name>
<keyword evidence="12" id="KW-1185">Reference proteome</keyword>
<keyword evidence="6 8" id="KW-1133">Transmembrane helix</keyword>
<sequence>MKHFLHFTKQIHGYSGKILYINLICMMLIGLLDSASIFLVIPLIGLTGIMDLNTDGLSFLNWMTDVFTGIPKTASLLIILGIYVLLMVGQGVFKRSQTILGAKIQQGFIRKLKEDTYKGLLHANWGFYLKKRKSDIINIMTNEMYNVSAGIYLFLQFMSSIILTFIQIAIAFYLSVKMTSFILFFGLILILFSKKFIRKSHSLGKETFGLTETYMADVTDHLNGMKDIKSNSLEENHLRKFFSLTEKMEKNRIKLVTVNSTSQMLFKMVSAILIAAFIFFSIEMVQAQTAQVMLVVIIFAKLWPRITGIQSNLEQLGSTMPSLKALLDLQNECADSRELQSLEVNDVKPIVMKFGLNCLNVHFKYDSQKDTYALRKVDVHIPFNRMTAIVGASGAGKSTLIDLLMGLNKADRGMVTIDNEPLTNENVTSLRRSISYIPQDPFLFNATVRENLLIIDPDATEDRIWEALEFAAAAEFIRKLPQGLDTRIGDRGIRLSGGERQRLVLARAILRQPSILILDEATSALDVENEAKIQEAIERLKGKMTIIVIAHRLSTIRNADQIVVMDAGEIIQTGDYNRLAKEKEGVFGNLLDIQMQTIA</sequence>
<keyword evidence="3 8" id="KW-0812">Transmembrane</keyword>
<proteinExistence type="predicted"/>
<gene>
    <name evidence="11" type="ORF">QTL97_04915</name>
</gene>
<dbReference type="Pfam" id="PF00005">
    <property type="entry name" value="ABC_tran"/>
    <property type="match status" value="1"/>
</dbReference>
<dbReference type="Pfam" id="PF00664">
    <property type="entry name" value="ABC_membrane"/>
    <property type="match status" value="1"/>
</dbReference>
<dbReference type="InterPro" id="IPR036640">
    <property type="entry name" value="ABC1_TM_sf"/>
</dbReference>
<dbReference type="PROSITE" id="PS00211">
    <property type="entry name" value="ABC_TRANSPORTER_1"/>
    <property type="match status" value="1"/>
</dbReference>
<dbReference type="GO" id="GO:0005886">
    <property type="term" value="C:plasma membrane"/>
    <property type="evidence" value="ECO:0007669"/>
    <property type="project" value="UniProtKB-SubCell"/>
</dbReference>
<dbReference type="FunFam" id="3.40.50.300:FF:000604">
    <property type="entry name" value="ABC transporter B family member 28"/>
    <property type="match status" value="1"/>
</dbReference>
<feature type="domain" description="ABC transmembrane type-1" evidence="10">
    <location>
        <begin position="59"/>
        <end position="318"/>
    </location>
</feature>
<feature type="transmembrane region" description="Helical" evidence="8">
    <location>
        <begin position="20"/>
        <end position="50"/>
    </location>
</feature>
<dbReference type="InterPro" id="IPR027417">
    <property type="entry name" value="P-loop_NTPase"/>
</dbReference>